<dbReference type="EMBL" id="HBUF01337609">
    <property type="protein sequence ID" value="CAG6698336.1"/>
    <property type="molecule type" value="Transcribed_RNA"/>
</dbReference>
<protein>
    <submittedName>
        <fullName evidence="6">Protein arginine N-methyltransferase 2</fullName>
    </submittedName>
</protein>
<feature type="domain" description="Protein arginine N-methyltransferase" evidence="5">
    <location>
        <begin position="15"/>
        <end position="139"/>
    </location>
</feature>
<name>A0A8D8ZKR1_9HEMI</name>
<dbReference type="AlphaFoldDB" id="A0A8D8ZKR1"/>
<evidence type="ECO:0000256" key="1">
    <source>
        <dbReference type="ARBA" id="ARBA00022603"/>
    </source>
</evidence>
<evidence type="ECO:0000256" key="3">
    <source>
        <dbReference type="ARBA" id="ARBA00022691"/>
    </source>
</evidence>
<dbReference type="GO" id="GO:0032259">
    <property type="term" value="P:methylation"/>
    <property type="evidence" value="ECO:0007669"/>
    <property type="project" value="UniProtKB-KW"/>
</dbReference>
<dbReference type="Pfam" id="PF22528">
    <property type="entry name" value="PRMT_C"/>
    <property type="match status" value="1"/>
</dbReference>
<dbReference type="GO" id="GO:0016274">
    <property type="term" value="F:protein-arginine N-methyltransferase activity"/>
    <property type="evidence" value="ECO:0007669"/>
    <property type="project" value="InterPro"/>
</dbReference>
<sequence length="180" mass="20653">MNTIGQLYRTKYTGKPEIMELDPKNILSEPVEVYQFNTKDVQLKELNNISKNVLSECIKNGHVNGISLWFDVFFHASNKPDILLSTAPVSSNTQLTHWKQTVIVLPAEKPVVKTEKVNYNLNISKNESNPRHYNIELSFLDSDESNTMDTKTAVDEKKEEFRKHHNADSDYDEYNSGSDD</sequence>
<feature type="compositionally biased region" description="Acidic residues" evidence="4">
    <location>
        <begin position="169"/>
        <end position="180"/>
    </location>
</feature>
<dbReference type="InterPro" id="IPR025799">
    <property type="entry name" value="Arg_MeTrfase"/>
</dbReference>
<dbReference type="EMBL" id="HBUF01346841">
    <property type="protein sequence ID" value="CAG6710271.1"/>
    <property type="molecule type" value="Transcribed_RNA"/>
</dbReference>
<dbReference type="PANTHER" id="PTHR11006">
    <property type="entry name" value="PROTEIN ARGININE N-METHYLTRANSFERASE"/>
    <property type="match status" value="1"/>
</dbReference>
<keyword evidence="2 6" id="KW-0808">Transferase</keyword>
<organism evidence="6">
    <name type="scientific">Cacopsylla melanoneura</name>
    <dbReference type="NCBI Taxonomy" id="428564"/>
    <lineage>
        <taxon>Eukaryota</taxon>
        <taxon>Metazoa</taxon>
        <taxon>Ecdysozoa</taxon>
        <taxon>Arthropoda</taxon>
        <taxon>Hexapoda</taxon>
        <taxon>Insecta</taxon>
        <taxon>Pterygota</taxon>
        <taxon>Neoptera</taxon>
        <taxon>Paraneoptera</taxon>
        <taxon>Hemiptera</taxon>
        <taxon>Sternorrhyncha</taxon>
        <taxon>Psylloidea</taxon>
        <taxon>Psyllidae</taxon>
        <taxon>Psyllinae</taxon>
        <taxon>Cacopsylla</taxon>
    </lineage>
</organism>
<accession>A0A8D8ZKR1</accession>
<keyword evidence="3" id="KW-0949">S-adenosyl-L-methionine</keyword>
<evidence type="ECO:0000259" key="5">
    <source>
        <dbReference type="Pfam" id="PF22528"/>
    </source>
</evidence>
<evidence type="ECO:0000256" key="4">
    <source>
        <dbReference type="SAM" id="MobiDB-lite"/>
    </source>
</evidence>
<dbReference type="EMBL" id="HBUF01337610">
    <property type="protein sequence ID" value="CAG6698338.1"/>
    <property type="molecule type" value="Transcribed_RNA"/>
</dbReference>
<feature type="compositionally biased region" description="Basic and acidic residues" evidence="4">
    <location>
        <begin position="152"/>
        <end position="168"/>
    </location>
</feature>
<dbReference type="InterPro" id="IPR055135">
    <property type="entry name" value="PRMT_dom"/>
</dbReference>
<dbReference type="EMBL" id="HBUF01337608">
    <property type="protein sequence ID" value="CAG6698334.1"/>
    <property type="molecule type" value="Transcribed_RNA"/>
</dbReference>
<dbReference type="InterPro" id="IPR029063">
    <property type="entry name" value="SAM-dependent_MTases_sf"/>
</dbReference>
<evidence type="ECO:0000256" key="2">
    <source>
        <dbReference type="ARBA" id="ARBA00022679"/>
    </source>
</evidence>
<dbReference type="EMBL" id="HBUF01522219">
    <property type="protein sequence ID" value="CAG6749207.1"/>
    <property type="molecule type" value="Transcribed_RNA"/>
</dbReference>
<dbReference type="SUPFAM" id="SSF53335">
    <property type="entry name" value="S-adenosyl-L-methionine-dependent methyltransferases"/>
    <property type="match status" value="1"/>
</dbReference>
<evidence type="ECO:0000313" key="6">
    <source>
        <dbReference type="EMBL" id="CAG6749207.1"/>
    </source>
</evidence>
<dbReference type="GO" id="GO:0042054">
    <property type="term" value="F:histone methyltransferase activity"/>
    <property type="evidence" value="ECO:0007669"/>
    <property type="project" value="TreeGrafter"/>
</dbReference>
<proteinExistence type="predicted"/>
<dbReference type="PANTHER" id="PTHR11006:SF4">
    <property type="entry name" value="PROTEIN ARGININE N-METHYLTRANSFERASE 7"/>
    <property type="match status" value="1"/>
</dbReference>
<keyword evidence="1 6" id="KW-0489">Methyltransferase</keyword>
<dbReference type="EMBL" id="HBUF01022728">
    <property type="protein sequence ID" value="CAG6611771.1"/>
    <property type="molecule type" value="Transcribed_RNA"/>
</dbReference>
<feature type="region of interest" description="Disordered" evidence="4">
    <location>
        <begin position="146"/>
        <end position="180"/>
    </location>
</feature>
<dbReference type="EMBL" id="HBUF01522220">
    <property type="protein sequence ID" value="CAG6749209.1"/>
    <property type="molecule type" value="Transcribed_RNA"/>
</dbReference>
<reference evidence="6" key="1">
    <citation type="submission" date="2021-05" db="EMBL/GenBank/DDBJ databases">
        <authorList>
            <person name="Alioto T."/>
            <person name="Alioto T."/>
            <person name="Gomez Garrido J."/>
        </authorList>
    </citation>
    <scope>NUCLEOTIDE SEQUENCE</scope>
</reference>
<dbReference type="Gene3D" id="2.70.160.11">
    <property type="entry name" value="Hnrnp arginine n-methyltransferase1"/>
    <property type="match status" value="1"/>
</dbReference>